<organism evidence="1 2">
    <name type="scientific">Skeletonema marinoi</name>
    <dbReference type="NCBI Taxonomy" id="267567"/>
    <lineage>
        <taxon>Eukaryota</taxon>
        <taxon>Sar</taxon>
        <taxon>Stramenopiles</taxon>
        <taxon>Ochrophyta</taxon>
        <taxon>Bacillariophyta</taxon>
        <taxon>Coscinodiscophyceae</taxon>
        <taxon>Thalassiosirophycidae</taxon>
        <taxon>Thalassiosirales</taxon>
        <taxon>Skeletonemataceae</taxon>
        <taxon>Skeletonema</taxon>
        <taxon>Skeletonema marinoi-dohrnii complex</taxon>
    </lineage>
</organism>
<dbReference type="Proteomes" id="UP001224775">
    <property type="component" value="Unassembled WGS sequence"/>
</dbReference>
<evidence type="ECO:0000313" key="2">
    <source>
        <dbReference type="Proteomes" id="UP001224775"/>
    </source>
</evidence>
<reference evidence="1" key="1">
    <citation type="submission" date="2023-06" db="EMBL/GenBank/DDBJ databases">
        <title>Survivors Of The Sea: Transcriptome response of Skeletonema marinoi to long-term dormancy.</title>
        <authorList>
            <person name="Pinder M.I.M."/>
            <person name="Kourtchenko O."/>
            <person name="Robertson E.K."/>
            <person name="Larsson T."/>
            <person name="Maumus F."/>
            <person name="Osuna-Cruz C.M."/>
            <person name="Vancaester E."/>
            <person name="Stenow R."/>
            <person name="Vandepoele K."/>
            <person name="Ploug H."/>
            <person name="Bruchert V."/>
            <person name="Godhe A."/>
            <person name="Topel M."/>
        </authorList>
    </citation>
    <scope>NUCLEOTIDE SEQUENCE</scope>
    <source>
        <strain evidence="1">R05AC</strain>
    </source>
</reference>
<comment type="caution">
    <text evidence="1">The sequence shown here is derived from an EMBL/GenBank/DDBJ whole genome shotgun (WGS) entry which is preliminary data.</text>
</comment>
<name>A0AAD8YKL5_9STRA</name>
<proteinExistence type="predicted"/>
<sequence>MMNQGKSNIDCMSVDLIKELGLIETREYTAADLFDGKVPKGMTSPVYVPVPSYNNASYKG</sequence>
<dbReference type="EMBL" id="JATAAI010000003">
    <property type="protein sequence ID" value="KAK1747259.1"/>
    <property type="molecule type" value="Genomic_DNA"/>
</dbReference>
<gene>
    <name evidence="1" type="ORF">QTG54_002603</name>
</gene>
<dbReference type="AlphaFoldDB" id="A0AAD8YKL5"/>
<evidence type="ECO:0000313" key="1">
    <source>
        <dbReference type="EMBL" id="KAK1747259.1"/>
    </source>
</evidence>
<keyword evidence="2" id="KW-1185">Reference proteome</keyword>
<protein>
    <submittedName>
        <fullName evidence="1">Uncharacterized protein</fullName>
    </submittedName>
</protein>
<accession>A0AAD8YKL5</accession>